<evidence type="ECO:0000313" key="1">
    <source>
        <dbReference type="EMBL" id="MBP2115649.1"/>
    </source>
</evidence>
<proteinExistence type="predicted"/>
<dbReference type="Proteomes" id="UP000773462">
    <property type="component" value="Unassembled WGS sequence"/>
</dbReference>
<protein>
    <recommendedName>
        <fullName evidence="3">Histidine kinase</fullName>
    </recommendedName>
</protein>
<evidence type="ECO:0008006" key="3">
    <source>
        <dbReference type="Google" id="ProtNLM"/>
    </source>
</evidence>
<name>A0ABS4P036_9BACL</name>
<dbReference type="EMBL" id="JAGGLV010000029">
    <property type="protein sequence ID" value="MBP2115649.1"/>
    <property type="molecule type" value="Genomic_DNA"/>
</dbReference>
<keyword evidence="2" id="KW-1185">Reference proteome</keyword>
<gene>
    <name evidence="1" type="ORF">J2Z70_005847</name>
</gene>
<sequence length="77" mass="8696">MKIAITLLLYALAYGWGWTKLRGEERRRRRLLLGCIMGYGAYLNLCGITNTPHVSLGSLYTAFFQPVGRAIIYWLGG</sequence>
<comment type="caution">
    <text evidence="1">The sequence shown here is derived from an EMBL/GenBank/DDBJ whole genome shotgun (WGS) entry which is preliminary data.</text>
</comment>
<evidence type="ECO:0000313" key="2">
    <source>
        <dbReference type="Proteomes" id="UP000773462"/>
    </source>
</evidence>
<accession>A0ABS4P036</accession>
<dbReference type="RefSeq" id="WP_076079529.1">
    <property type="nucleotide sequence ID" value="NZ_JAGGLV010000029.1"/>
</dbReference>
<reference evidence="1 2" key="1">
    <citation type="submission" date="2021-03" db="EMBL/GenBank/DDBJ databases">
        <title>Genomic Encyclopedia of Type Strains, Phase IV (KMG-IV): sequencing the most valuable type-strain genomes for metagenomic binning, comparative biology and taxonomic classification.</title>
        <authorList>
            <person name="Goeker M."/>
        </authorList>
    </citation>
    <scope>NUCLEOTIDE SEQUENCE [LARGE SCALE GENOMIC DNA]</scope>
    <source>
        <strain evidence="1 2">DSM 101953</strain>
    </source>
</reference>
<organism evidence="1 2">
    <name type="scientific">Paenibacillus silagei</name>
    <dbReference type="NCBI Taxonomy" id="1670801"/>
    <lineage>
        <taxon>Bacteria</taxon>
        <taxon>Bacillati</taxon>
        <taxon>Bacillota</taxon>
        <taxon>Bacilli</taxon>
        <taxon>Bacillales</taxon>
        <taxon>Paenibacillaceae</taxon>
        <taxon>Paenibacillus</taxon>
    </lineage>
</organism>